<keyword evidence="1" id="KW-0378">Hydrolase</keyword>
<reference evidence="1" key="1">
    <citation type="submission" date="2024-02" db="EMBL/GenBank/DDBJ databases">
        <title>Metagenome Assembled Genome of Zalaria obscura JY119.</title>
        <authorList>
            <person name="Vighnesh L."/>
            <person name="Jagadeeshwari U."/>
            <person name="Venkata Ramana C."/>
            <person name="Sasikala C."/>
        </authorList>
    </citation>
    <scope>NUCLEOTIDE SEQUENCE</scope>
    <source>
        <strain evidence="1">JY119</strain>
    </source>
</reference>
<accession>A0ACC3S675</accession>
<gene>
    <name evidence="1" type="primary">CTK2</name>
    <name evidence="1" type="ORF">M8818_006380</name>
</gene>
<name>A0ACC3S675_9PEZI</name>
<keyword evidence="1" id="KW-0808">Transferase</keyword>
<protein>
    <submittedName>
        <fullName evidence="1">RNA polymerase II C-terminal domain kinase beta subunit</fullName>
        <ecNumber evidence="1">3.2.1.21</ecNumber>
    </submittedName>
</protein>
<proteinExistence type="predicted"/>
<dbReference type="EC" id="3.2.1.21" evidence="1"/>
<keyword evidence="1" id="KW-0326">Glycosidase</keyword>
<evidence type="ECO:0000313" key="2">
    <source>
        <dbReference type="Proteomes" id="UP001320706"/>
    </source>
</evidence>
<dbReference type="EMBL" id="JAMKPW020000040">
    <property type="protein sequence ID" value="KAK8198513.1"/>
    <property type="molecule type" value="Genomic_DNA"/>
</dbReference>
<sequence length="642" mass="70740">MEHRVHLAHAFTAFYHQRIACAAYTNQHRPLVSTMAKSKKNKRRAEARFSSRLSNLSVNSFKGFSIRGSAQVSAQVSNQQDLSSVGKTSVVQEEEIEDGENDLIRKMATREGTQSQPLPKEVHVTFANQDTKHTEYPVDDFDAGTFSNPNRIPLGSNARVLGVRCGDEMGDGDAAWKLGTPEVEVSVASPPPEPPERGVPSIFDLYTSAPPPPSPHSLAAGNMAPATPADRSDTSHTNGAAIGPHPSYIQVAESFIFEQKIQQCLAAIRSNEAREDNMRLQGVAWIDSVRKSLQLPVRTFNTAVVYYHKFRLVHADNEYNYIDAAAAALFAACKIEDTLKKSREILCAAYNLKMPLSDYLSPDDPTFEGPSKTIVGIERLMLEANGFDFRNRHPQPVVMKLMKACQLPSDPVGKTAYNMSCDLYRTFAPLKQTTVTLATACIELSSRLFDGDLSLITGDEALDYIKQTTSRAEVMETMLDLLDLYTHHRNSSIVGPQHPIDSFINMRITLNKEASAANLPRHTEWTAAKDAAANGTSNGTGTNTKPSPATPADDRRSSKTVSPASPAPMGPSTATGARSRVGERGRDGTVRFMLSAERARSEKDCVAGYFKEEWEEYEEEIEVTLTAPRSARRDDRGDRERR</sequence>
<keyword evidence="2" id="KW-1185">Reference proteome</keyword>
<keyword evidence="1" id="KW-0418">Kinase</keyword>
<dbReference type="Proteomes" id="UP001320706">
    <property type="component" value="Unassembled WGS sequence"/>
</dbReference>
<evidence type="ECO:0000313" key="1">
    <source>
        <dbReference type="EMBL" id="KAK8198513.1"/>
    </source>
</evidence>
<comment type="caution">
    <text evidence="1">The sequence shown here is derived from an EMBL/GenBank/DDBJ whole genome shotgun (WGS) entry which is preliminary data.</text>
</comment>
<organism evidence="1 2">
    <name type="scientific">Zalaria obscura</name>
    <dbReference type="NCBI Taxonomy" id="2024903"/>
    <lineage>
        <taxon>Eukaryota</taxon>
        <taxon>Fungi</taxon>
        <taxon>Dikarya</taxon>
        <taxon>Ascomycota</taxon>
        <taxon>Pezizomycotina</taxon>
        <taxon>Dothideomycetes</taxon>
        <taxon>Dothideomycetidae</taxon>
        <taxon>Dothideales</taxon>
        <taxon>Zalariaceae</taxon>
        <taxon>Zalaria</taxon>
    </lineage>
</organism>